<keyword evidence="8" id="KW-0175">Coiled coil</keyword>
<keyword evidence="3 7" id="KW-0812">Transmembrane</keyword>
<dbReference type="PROSITE" id="PS50866">
    <property type="entry name" value="GOLD"/>
    <property type="match status" value="1"/>
</dbReference>
<gene>
    <name evidence="12" type="ORF">PACTADRAFT_51531</name>
</gene>
<dbReference type="OrthoDB" id="3427at2759"/>
<dbReference type="AlphaFoldDB" id="A0A1E4TPY5"/>
<evidence type="ECO:0000259" key="11">
    <source>
        <dbReference type="PROSITE" id="PS50866"/>
    </source>
</evidence>
<evidence type="ECO:0000256" key="4">
    <source>
        <dbReference type="ARBA" id="ARBA00022729"/>
    </source>
</evidence>
<evidence type="ECO:0000256" key="10">
    <source>
        <dbReference type="SAM" id="SignalP"/>
    </source>
</evidence>
<evidence type="ECO:0000256" key="6">
    <source>
        <dbReference type="ARBA" id="ARBA00023136"/>
    </source>
</evidence>
<keyword evidence="6 9" id="KW-0472">Membrane</keyword>
<evidence type="ECO:0000256" key="5">
    <source>
        <dbReference type="ARBA" id="ARBA00022989"/>
    </source>
</evidence>
<evidence type="ECO:0000313" key="13">
    <source>
        <dbReference type="Proteomes" id="UP000094236"/>
    </source>
</evidence>
<feature type="transmembrane region" description="Helical" evidence="9">
    <location>
        <begin position="192"/>
        <end position="214"/>
    </location>
</feature>
<keyword evidence="13" id="KW-1185">Reference proteome</keyword>
<evidence type="ECO:0000256" key="3">
    <source>
        <dbReference type="ARBA" id="ARBA00022692"/>
    </source>
</evidence>
<dbReference type="GO" id="GO:0016020">
    <property type="term" value="C:membrane"/>
    <property type="evidence" value="ECO:0007669"/>
    <property type="project" value="UniProtKB-SubCell"/>
</dbReference>
<name>A0A1E4TPY5_PACTA</name>
<dbReference type="InterPro" id="IPR015720">
    <property type="entry name" value="Emp24-like"/>
</dbReference>
<dbReference type="Pfam" id="PF01105">
    <property type="entry name" value="EMP24_GP25L"/>
    <property type="match status" value="1"/>
</dbReference>
<dbReference type="SMART" id="SM01190">
    <property type="entry name" value="EMP24_GP25L"/>
    <property type="match status" value="1"/>
</dbReference>
<feature type="signal peptide" evidence="10">
    <location>
        <begin position="1"/>
        <end position="21"/>
    </location>
</feature>
<evidence type="ECO:0000256" key="8">
    <source>
        <dbReference type="SAM" id="Coils"/>
    </source>
</evidence>
<accession>A0A1E4TPY5</accession>
<dbReference type="PANTHER" id="PTHR22811">
    <property type="entry name" value="TRANSMEMBRANE EMP24 DOMAIN-CONTAINING PROTEIN"/>
    <property type="match status" value="1"/>
</dbReference>
<feature type="coiled-coil region" evidence="8">
    <location>
        <begin position="160"/>
        <end position="187"/>
    </location>
</feature>
<feature type="domain" description="GOLD" evidence="11">
    <location>
        <begin position="31"/>
        <end position="135"/>
    </location>
</feature>
<evidence type="ECO:0000256" key="9">
    <source>
        <dbReference type="SAM" id="Phobius"/>
    </source>
</evidence>
<proteinExistence type="inferred from homology"/>
<keyword evidence="5 9" id="KW-1133">Transmembrane helix</keyword>
<comment type="similarity">
    <text evidence="2 7">Belongs to the EMP24/GP25L family.</text>
</comment>
<dbReference type="EMBL" id="KV454017">
    <property type="protein sequence ID" value="ODV93779.1"/>
    <property type="molecule type" value="Genomic_DNA"/>
</dbReference>
<evidence type="ECO:0000256" key="1">
    <source>
        <dbReference type="ARBA" id="ARBA00004479"/>
    </source>
</evidence>
<evidence type="ECO:0000256" key="2">
    <source>
        <dbReference type="ARBA" id="ARBA00007104"/>
    </source>
</evidence>
<reference evidence="13" key="1">
    <citation type="submission" date="2016-05" db="EMBL/GenBank/DDBJ databases">
        <title>Comparative genomics of biotechnologically important yeasts.</title>
        <authorList>
            <consortium name="DOE Joint Genome Institute"/>
            <person name="Riley R."/>
            <person name="Haridas S."/>
            <person name="Wolfe K.H."/>
            <person name="Lopes M.R."/>
            <person name="Hittinger C.T."/>
            <person name="Goker M."/>
            <person name="Salamov A."/>
            <person name="Wisecaver J."/>
            <person name="Long T.M."/>
            <person name="Aerts A.L."/>
            <person name="Barry K."/>
            <person name="Choi C."/>
            <person name="Clum A."/>
            <person name="Coughlan A.Y."/>
            <person name="Deshpande S."/>
            <person name="Douglass A.P."/>
            <person name="Hanson S.J."/>
            <person name="Klenk H.-P."/>
            <person name="Labutti K."/>
            <person name="Lapidus A."/>
            <person name="Lindquist E."/>
            <person name="Lipzen A."/>
            <person name="Meier-Kolthoff J.P."/>
            <person name="Ohm R.A."/>
            <person name="Otillar R.P."/>
            <person name="Pangilinan J."/>
            <person name="Peng Y."/>
            <person name="Rokas A."/>
            <person name="Rosa C.A."/>
            <person name="Scheuner C."/>
            <person name="Sibirny A.A."/>
            <person name="Slot J.C."/>
            <person name="Stielow J.B."/>
            <person name="Sun H."/>
            <person name="Kurtzman C.P."/>
            <person name="Blackwell M."/>
            <person name="Grigoriev I.V."/>
            <person name="Jeffries T.W."/>
        </authorList>
    </citation>
    <scope>NUCLEOTIDE SEQUENCE [LARGE SCALE GENOMIC DNA]</scope>
    <source>
        <strain evidence="13">NRRL Y-2460</strain>
    </source>
</reference>
<evidence type="ECO:0000313" key="12">
    <source>
        <dbReference type="EMBL" id="ODV93779.1"/>
    </source>
</evidence>
<dbReference type="InterPro" id="IPR009038">
    <property type="entry name" value="GOLD_dom"/>
</dbReference>
<sequence length="224" mass="26094">MNLGAKKVIFSLFLYFNYVLSLHIYIGPDESRCFYEDLPKETLVVGKFKTYAFDNDKNDYGVASTDVQIEIEVTETFDSDHAVVHQKLPGNGEFVFTSLGSGEHKFCFTPRADKKRLQAGDDKLNKFRFFLDLVIGEANDYTDSKKTDTINYLNEKIKIINLKLREIKRHQESIRDKEKEFRNTSEAVNLQVVKWTIFQMLILILIGVYQLNYLSGYFKKQKIL</sequence>
<comment type="subcellular location">
    <subcellularLocation>
        <location evidence="1 7">Membrane</location>
        <topology evidence="1 7">Single-pass type I membrane protein</topology>
    </subcellularLocation>
</comment>
<feature type="chain" id="PRO_5009163314" description="GOLD domain-containing protein" evidence="10">
    <location>
        <begin position="22"/>
        <end position="224"/>
    </location>
</feature>
<organism evidence="12 13">
    <name type="scientific">Pachysolen tannophilus NRRL Y-2460</name>
    <dbReference type="NCBI Taxonomy" id="669874"/>
    <lineage>
        <taxon>Eukaryota</taxon>
        <taxon>Fungi</taxon>
        <taxon>Dikarya</taxon>
        <taxon>Ascomycota</taxon>
        <taxon>Saccharomycotina</taxon>
        <taxon>Pichiomycetes</taxon>
        <taxon>Pachysolenaceae</taxon>
        <taxon>Pachysolen</taxon>
    </lineage>
</organism>
<protein>
    <recommendedName>
        <fullName evidence="11">GOLD domain-containing protein</fullName>
    </recommendedName>
</protein>
<dbReference type="Proteomes" id="UP000094236">
    <property type="component" value="Unassembled WGS sequence"/>
</dbReference>
<keyword evidence="4 10" id="KW-0732">Signal</keyword>
<evidence type="ECO:0000256" key="7">
    <source>
        <dbReference type="RuleBase" id="RU003827"/>
    </source>
</evidence>
<dbReference type="STRING" id="669874.A0A1E4TPY5"/>